<feature type="domain" description="O-methyltransferase C-terminal" evidence="5">
    <location>
        <begin position="221"/>
        <end position="363"/>
    </location>
</feature>
<proteinExistence type="predicted"/>
<keyword evidence="8" id="KW-1185">Reference proteome</keyword>
<dbReference type="InterPro" id="IPR001077">
    <property type="entry name" value="COMT_C"/>
</dbReference>
<dbReference type="PANTHER" id="PTHR43712:SF2">
    <property type="entry name" value="O-METHYLTRANSFERASE CICE"/>
    <property type="match status" value="1"/>
</dbReference>
<dbReference type="Pfam" id="PF00891">
    <property type="entry name" value="Methyltransf_2"/>
    <property type="match status" value="1"/>
</dbReference>
<dbReference type="SUPFAM" id="SSF46785">
    <property type="entry name" value="Winged helix' DNA-binding domain"/>
    <property type="match status" value="1"/>
</dbReference>
<accession>A0A7D8YV01</accession>
<keyword evidence="1 7" id="KW-0489">Methyltransferase</keyword>
<dbReference type="Gene3D" id="1.10.10.10">
    <property type="entry name" value="Winged helix-like DNA-binding domain superfamily/Winged helix DNA-binding domain"/>
    <property type="match status" value="1"/>
</dbReference>
<name>A0A7D8YV01_9HELO</name>
<dbReference type="InterPro" id="IPR016461">
    <property type="entry name" value="COMT-like"/>
</dbReference>
<dbReference type="InterPro" id="IPR029063">
    <property type="entry name" value="SAM-dependent_MTases_sf"/>
</dbReference>
<evidence type="ECO:0000313" key="8">
    <source>
        <dbReference type="Proteomes" id="UP000481288"/>
    </source>
</evidence>
<protein>
    <submittedName>
        <fullName evidence="7">Demethylsterigmatocystin 6-O-methyltransferase</fullName>
    </submittedName>
</protein>
<dbReference type="GO" id="GO:0032259">
    <property type="term" value="P:methylation"/>
    <property type="evidence" value="ECO:0007669"/>
    <property type="project" value="UniProtKB-KW"/>
</dbReference>
<feature type="active site" description="Proton acceptor" evidence="4">
    <location>
        <position position="293"/>
    </location>
</feature>
<reference evidence="7 8" key="1">
    <citation type="submission" date="2018-05" db="EMBL/GenBank/DDBJ databases">
        <title>Whole genome sequencing for identification of molecular markers to develop diagnostic detection tools for the regulated plant pathogen Lachnellula willkommii.</title>
        <authorList>
            <person name="Giroux E."/>
            <person name="Bilodeau G."/>
        </authorList>
    </citation>
    <scope>NUCLEOTIDE SEQUENCE [LARGE SCALE GENOMIC DNA]</scope>
    <source>
        <strain evidence="7 8">CBS 625.97</strain>
    </source>
</reference>
<dbReference type="EMBL" id="QGMG01000798">
    <property type="protein sequence ID" value="TVY51498.1"/>
    <property type="molecule type" value="Genomic_DNA"/>
</dbReference>
<dbReference type="SUPFAM" id="SSF53335">
    <property type="entry name" value="S-adenosyl-L-methionine-dependent methyltransferases"/>
    <property type="match status" value="1"/>
</dbReference>
<keyword evidence="3" id="KW-0949">S-adenosyl-L-methionine</keyword>
<dbReference type="PANTHER" id="PTHR43712">
    <property type="entry name" value="PUTATIVE (AFU_ORTHOLOGUE AFUA_4G14580)-RELATED"/>
    <property type="match status" value="1"/>
</dbReference>
<sequence length="387" mass="43485">MSTIESLLSQLRQAAATADLSVRYQLSKDLQRLATEVATPRQVIQHYGYTYTAQAVARTTVDLKLFAILAQSNTPLKTEDIAGKAGADPALTDRLLRHLASTYAIEEVGDSAFAANETTRLLASAPGEGSIRYGFDIMNPAFQKLPAFLKDNEYKNPDKTLDTAFHRAFDTEKQFFLWFQEQEEMISHFHPHLTAFKSPVLWTSVVPLGEMLQGADADKPIFVDVGGGHGFQCEAFRNATAERFPSGRVINQDLPETLSEAPHYDGVEMMVQDFYEEQQIKGAKIYYIRQCLHDLNDETTKQVLRRIRDAMSPQSVLLIDELVIPDTGASPFAMQLDVTMMAFFGSTERTVPNWQRLLGEVGLQVSRVYRYDPQLEYSILEAIPTKD</sequence>
<evidence type="ECO:0000256" key="4">
    <source>
        <dbReference type="PIRSR" id="PIRSR005739-1"/>
    </source>
</evidence>
<evidence type="ECO:0000313" key="7">
    <source>
        <dbReference type="EMBL" id="TVY51498.1"/>
    </source>
</evidence>
<dbReference type="Proteomes" id="UP000481288">
    <property type="component" value="Unassembled WGS sequence"/>
</dbReference>
<evidence type="ECO:0000256" key="2">
    <source>
        <dbReference type="ARBA" id="ARBA00022679"/>
    </source>
</evidence>
<dbReference type="Pfam" id="PF08100">
    <property type="entry name" value="Dimerisation"/>
    <property type="match status" value="1"/>
</dbReference>
<comment type="caution">
    <text evidence="7">The sequence shown here is derived from an EMBL/GenBank/DDBJ whole genome shotgun (WGS) entry which is preliminary data.</text>
</comment>
<evidence type="ECO:0000259" key="6">
    <source>
        <dbReference type="Pfam" id="PF08100"/>
    </source>
</evidence>
<dbReference type="InterPro" id="IPR036390">
    <property type="entry name" value="WH_DNA-bd_sf"/>
</dbReference>
<dbReference type="InterPro" id="IPR036388">
    <property type="entry name" value="WH-like_DNA-bd_sf"/>
</dbReference>
<gene>
    <name evidence="7" type="primary">aflO_1</name>
    <name evidence="7" type="ORF">LCER1_G006908</name>
</gene>
<organism evidence="7 8">
    <name type="scientific">Lachnellula cervina</name>
    <dbReference type="NCBI Taxonomy" id="1316786"/>
    <lineage>
        <taxon>Eukaryota</taxon>
        <taxon>Fungi</taxon>
        <taxon>Dikarya</taxon>
        <taxon>Ascomycota</taxon>
        <taxon>Pezizomycotina</taxon>
        <taxon>Leotiomycetes</taxon>
        <taxon>Helotiales</taxon>
        <taxon>Lachnaceae</taxon>
        <taxon>Lachnellula</taxon>
    </lineage>
</organism>
<dbReference type="PIRSF" id="PIRSF005739">
    <property type="entry name" value="O-mtase"/>
    <property type="match status" value="1"/>
</dbReference>
<evidence type="ECO:0000256" key="3">
    <source>
        <dbReference type="ARBA" id="ARBA00022691"/>
    </source>
</evidence>
<evidence type="ECO:0000259" key="5">
    <source>
        <dbReference type="Pfam" id="PF00891"/>
    </source>
</evidence>
<feature type="domain" description="O-methyltransferase dimerisation" evidence="6">
    <location>
        <begin position="51"/>
        <end position="102"/>
    </location>
</feature>
<dbReference type="AlphaFoldDB" id="A0A7D8YV01"/>
<evidence type="ECO:0000256" key="1">
    <source>
        <dbReference type="ARBA" id="ARBA00022603"/>
    </source>
</evidence>
<keyword evidence="2 7" id="KW-0808">Transferase</keyword>
<dbReference type="Gene3D" id="3.40.50.150">
    <property type="entry name" value="Vaccinia Virus protein VP39"/>
    <property type="match status" value="1"/>
</dbReference>
<dbReference type="PROSITE" id="PS51683">
    <property type="entry name" value="SAM_OMT_II"/>
    <property type="match status" value="1"/>
</dbReference>
<dbReference type="GO" id="GO:0008171">
    <property type="term" value="F:O-methyltransferase activity"/>
    <property type="evidence" value="ECO:0007669"/>
    <property type="project" value="InterPro"/>
</dbReference>
<dbReference type="GO" id="GO:0046983">
    <property type="term" value="F:protein dimerization activity"/>
    <property type="evidence" value="ECO:0007669"/>
    <property type="project" value="InterPro"/>
</dbReference>
<dbReference type="OrthoDB" id="2410195at2759"/>
<dbReference type="InterPro" id="IPR012967">
    <property type="entry name" value="COMT_dimerisation"/>
</dbReference>